<dbReference type="GO" id="GO:0015279">
    <property type="term" value="F:store-operated calcium channel activity"/>
    <property type="evidence" value="ECO:0007669"/>
    <property type="project" value="TreeGrafter"/>
</dbReference>
<dbReference type="EMBL" id="JARQWQ010000063">
    <property type="protein sequence ID" value="KAK2555352.1"/>
    <property type="molecule type" value="Genomic_DNA"/>
</dbReference>
<evidence type="ECO:0000256" key="6">
    <source>
        <dbReference type="ARBA" id="ARBA00023136"/>
    </source>
</evidence>
<dbReference type="InterPro" id="IPR005821">
    <property type="entry name" value="Ion_trans_dom"/>
</dbReference>
<evidence type="ECO:0000256" key="9">
    <source>
        <dbReference type="SAM" id="Phobius"/>
    </source>
</evidence>
<gene>
    <name evidence="11" type="ORF">P5673_022984</name>
</gene>
<keyword evidence="12" id="KW-1185">Reference proteome</keyword>
<feature type="coiled-coil region" evidence="8">
    <location>
        <begin position="738"/>
        <end position="772"/>
    </location>
</feature>
<evidence type="ECO:0000256" key="1">
    <source>
        <dbReference type="ARBA" id="ARBA00004141"/>
    </source>
</evidence>
<comment type="caution">
    <text evidence="11">The sequence shown here is derived from an EMBL/GenBank/DDBJ whole genome shotgun (WGS) entry which is preliminary data.</text>
</comment>
<evidence type="ECO:0000256" key="8">
    <source>
        <dbReference type="SAM" id="Coils"/>
    </source>
</evidence>
<dbReference type="InterPro" id="IPR002153">
    <property type="entry name" value="TRPC_channel"/>
</dbReference>
<comment type="subcellular location">
    <subcellularLocation>
        <location evidence="1">Membrane</location>
        <topology evidence="1">Multi-pass membrane protein</topology>
    </subcellularLocation>
</comment>
<keyword evidence="2" id="KW-0813">Transport</keyword>
<protein>
    <submittedName>
        <fullName evidence="11">Short transient receptor potential channel 5</fullName>
    </submittedName>
</protein>
<feature type="transmembrane region" description="Helical" evidence="9">
    <location>
        <begin position="425"/>
        <end position="447"/>
    </location>
</feature>
<accession>A0AAD9Q5W7</accession>
<name>A0AAD9Q5W7_ACRCE</name>
<keyword evidence="7" id="KW-0407">Ion channel</keyword>
<keyword evidence="3 9" id="KW-0812">Transmembrane</keyword>
<evidence type="ECO:0000313" key="11">
    <source>
        <dbReference type="EMBL" id="KAK2555352.1"/>
    </source>
</evidence>
<feature type="transmembrane region" description="Helical" evidence="9">
    <location>
        <begin position="459"/>
        <end position="478"/>
    </location>
</feature>
<dbReference type="Proteomes" id="UP001249851">
    <property type="component" value="Unassembled WGS sequence"/>
</dbReference>
<sequence>MFQRFVRRVKEDVDPSLLIAETSEEIGQASPESDRKSHREQLLEALRKENPHEVLAVIVRRNEENAKTLRTLNYECSAVAQRQEQRRHLIREEDCLGCSIKKIPKRILAYHQQPTEDQIEEEKQWIEILSNPLFISLEWLWRIYSKSGRIVSTLEENGNNPQEFLIIAQRKAFTCAKYAEKEKENENQDVIATALRDSHLLEMIAGNDQHKDEYQLRANQIEEFAIAVVGGSTRDQLLDIMDKRGNGCLKQKAPKKFSQSLSLLKIAAVEERKKFVASAKCESILNEVIYFGWPGWQKKKRTPKILWSFLVLPLTITFCIPYTLYRAFKDCFCHSCCHQGGPKCWKFFQQWYEHPYHKFVNHNTWYMAFLALLFACSFHDQGTFEGSLTALDGIDWVVLAFVFGFLVQEVLVASREGIHVYKSKWWNIVDSLIIVAFVASYVIWFSAMWYSGNKWEPENVAFLIADVIFSSAVVMSFFHLTHIFQYVSLIQFISMYLFLYEVDSVLGPLQLSLYRMLNDVFEFLLLFLVLYISFATGLSKIYGYYIASQLELKKRNETHHEETHPYTSHWDALNGLFWLLLGNYDEEKVTVKDPGFRATSICGHIFMIVYVICMVIVALNMLIAMMNNSFQRCIYLVDLVANSHNNNNKKEDSDVWKFSRARMWLESIDKGHVIPSPLNLLYYILKVITKGREYFEGQEEIFQKRLKTMKRLVVKFLEDRYIWDGKEVEGHKEKSPERDQVKMNLEDLRQQLAKVSLEIATLSKQIESISKQ</sequence>
<dbReference type="PANTHER" id="PTHR10117:SF54">
    <property type="entry name" value="TRANSIENT RECEPTOR POTENTIAL-GAMMA PROTEIN"/>
    <property type="match status" value="1"/>
</dbReference>
<feature type="transmembrane region" description="Helical" evidence="9">
    <location>
        <begin position="483"/>
        <end position="500"/>
    </location>
</feature>
<keyword evidence="5" id="KW-0406">Ion transport</keyword>
<dbReference type="GO" id="GO:0005886">
    <property type="term" value="C:plasma membrane"/>
    <property type="evidence" value="ECO:0007669"/>
    <property type="project" value="TreeGrafter"/>
</dbReference>
<evidence type="ECO:0000259" key="10">
    <source>
        <dbReference type="Pfam" id="PF00520"/>
    </source>
</evidence>
<keyword evidence="11" id="KW-0675">Receptor</keyword>
<evidence type="ECO:0000256" key="2">
    <source>
        <dbReference type="ARBA" id="ARBA00022448"/>
    </source>
</evidence>
<feature type="transmembrane region" description="Helical" evidence="9">
    <location>
        <begin position="305"/>
        <end position="325"/>
    </location>
</feature>
<evidence type="ECO:0000313" key="12">
    <source>
        <dbReference type="Proteomes" id="UP001249851"/>
    </source>
</evidence>
<evidence type="ECO:0000256" key="4">
    <source>
        <dbReference type="ARBA" id="ARBA00022989"/>
    </source>
</evidence>
<reference evidence="11" key="1">
    <citation type="journal article" date="2023" name="G3 (Bethesda)">
        <title>Whole genome assembly and annotation of the endangered Caribbean coral Acropora cervicornis.</title>
        <authorList>
            <person name="Selwyn J.D."/>
            <person name="Vollmer S.V."/>
        </authorList>
    </citation>
    <scope>NUCLEOTIDE SEQUENCE</scope>
    <source>
        <strain evidence="11">K2</strain>
    </source>
</reference>
<keyword evidence="4 9" id="KW-1133">Transmembrane helix</keyword>
<feature type="transmembrane region" description="Helical" evidence="9">
    <location>
        <begin position="605"/>
        <end position="626"/>
    </location>
</feature>
<keyword evidence="8" id="KW-0175">Coiled coil</keyword>
<dbReference type="Gene3D" id="1.10.287.70">
    <property type="match status" value="1"/>
</dbReference>
<reference evidence="11" key="2">
    <citation type="journal article" date="2023" name="Science">
        <title>Genomic signatures of disease resistance in endangered staghorn corals.</title>
        <authorList>
            <person name="Vollmer S.V."/>
            <person name="Selwyn J.D."/>
            <person name="Despard B.A."/>
            <person name="Roesel C.L."/>
        </authorList>
    </citation>
    <scope>NUCLEOTIDE SEQUENCE</scope>
    <source>
        <strain evidence="11">K2</strain>
    </source>
</reference>
<dbReference type="Pfam" id="PF00520">
    <property type="entry name" value="Ion_trans"/>
    <property type="match status" value="1"/>
</dbReference>
<dbReference type="GO" id="GO:0034703">
    <property type="term" value="C:cation channel complex"/>
    <property type="evidence" value="ECO:0007669"/>
    <property type="project" value="TreeGrafter"/>
</dbReference>
<dbReference type="GO" id="GO:0070679">
    <property type="term" value="F:inositol 1,4,5 trisphosphate binding"/>
    <property type="evidence" value="ECO:0007669"/>
    <property type="project" value="TreeGrafter"/>
</dbReference>
<dbReference type="AlphaFoldDB" id="A0AAD9Q5W7"/>
<keyword evidence="6 9" id="KW-0472">Membrane</keyword>
<dbReference type="PANTHER" id="PTHR10117">
    <property type="entry name" value="TRANSIENT RECEPTOR POTENTIAL CHANNEL"/>
    <property type="match status" value="1"/>
</dbReference>
<dbReference type="GO" id="GO:0051480">
    <property type="term" value="P:regulation of cytosolic calcium ion concentration"/>
    <property type="evidence" value="ECO:0007669"/>
    <property type="project" value="TreeGrafter"/>
</dbReference>
<evidence type="ECO:0000256" key="5">
    <source>
        <dbReference type="ARBA" id="ARBA00023065"/>
    </source>
</evidence>
<organism evidence="11 12">
    <name type="scientific">Acropora cervicornis</name>
    <name type="common">Staghorn coral</name>
    <dbReference type="NCBI Taxonomy" id="6130"/>
    <lineage>
        <taxon>Eukaryota</taxon>
        <taxon>Metazoa</taxon>
        <taxon>Cnidaria</taxon>
        <taxon>Anthozoa</taxon>
        <taxon>Hexacorallia</taxon>
        <taxon>Scleractinia</taxon>
        <taxon>Astrocoeniina</taxon>
        <taxon>Acroporidae</taxon>
        <taxon>Acropora</taxon>
    </lineage>
</organism>
<proteinExistence type="predicted"/>
<feature type="transmembrane region" description="Helical" evidence="9">
    <location>
        <begin position="393"/>
        <end position="413"/>
    </location>
</feature>
<evidence type="ECO:0000256" key="3">
    <source>
        <dbReference type="ARBA" id="ARBA00022692"/>
    </source>
</evidence>
<evidence type="ECO:0000256" key="7">
    <source>
        <dbReference type="ARBA" id="ARBA00023303"/>
    </source>
</evidence>
<feature type="domain" description="Ion transport" evidence="10">
    <location>
        <begin position="374"/>
        <end position="632"/>
    </location>
</feature>
<feature type="transmembrane region" description="Helical" evidence="9">
    <location>
        <begin position="520"/>
        <end position="545"/>
    </location>
</feature>